<dbReference type="OrthoDB" id="7549764at2759"/>
<evidence type="ECO:0000313" key="1">
    <source>
        <dbReference type="EMBL" id="RLU25803.1"/>
    </source>
</evidence>
<evidence type="ECO:0008006" key="2">
    <source>
        <dbReference type="Google" id="ProtNLM"/>
    </source>
</evidence>
<comment type="caution">
    <text evidence="1">The sequence shown here is derived from an EMBL/GenBank/DDBJ whole genome shotgun (WGS) entry which is preliminary data.</text>
</comment>
<reference evidence="1" key="2">
    <citation type="submission" date="2018-07" db="EMBL/GenBank/DDBJ databases">
        <authorList>
            <person name="Mckenzie S.K."/>
            <person name="Kronauer D.J.C."/>
        </authorList>
    </citation>
    <scope>NUCLEOTIDE SEQUENCE</scope>
    <source>
        <strain evidence="1">Clonal line C1</strain>
    </source>
</reference>
<reference evidence="1" key="1">
    <citation type="journal article" date="2018" name="Genome Res.">
        <title>The genomic architecture and molecular evolution of ant odorant receptors.</title>
        <authorList>
            <person name="McKenzie S.K."/>
            <person name="Kronauer D.J.C."/>
        </authorList>
    </citation>
    <scope>NUCLEOTIDE SEQUENCE [LARGE SCALE GENOMIC DNA]</scope>
    <source>
        <strain evidence="1">Clonal line C1</strain>
    </source>
</reference>
<organism evidence="1">
    <name type="scientific">Ooceraea biroi</name>
    <name type="common">Clonal raider ant</name>
    <name type="synonym">Cerapachys biroi</name>
    <dbReference type="NCBI Taxonomy" id="2015173"/>
    <lineage>
        <taxon>Eukaryota</taxon>
        <taxon>Metazoa</taxon>
        <taxon>Ecdysozoa</taxon>
        <taxon>Arthropoda</taxon>
        <taxon>Hexapoda</taxon>
        <taxon>Insecta</taxon>
        <taxon>Pterygota</taxon>
        <taxon>Neoptera</taxon>
        <taxon>Endopterygota</taxon>
        <taxon>Hymenoptera</taxon>
        <taxon>Apocrita</taxon>
        <taxon>Aculeata</taxon>
        <taxon>Formicoidea</taxon>
        <taxon>Formicidae</taxon>
        <taxon>Dorylinae</taxon>
        <taxon>Ooceraea</taxon>
    </lineage>
</organism>
<sequence>MKKENIFNTLSISLAKNHYRGSRITRYRINKTKTMLKFTIIVILAFANFQTKINVALALTEEDLKDQLMVTIIEAKNRAFELVQGIRALAANKPEKFIGTVDQMVQNSLNDMETLKKQSGTVNDVSCNEKSNIEDAALKTISQYQTCIEKVIDSADADLSYLASDGNLLMKEIQYAKSINEELRKQVLDIEARSYKFGKYVQKLEKCDTQSNLVRLTRQISEALARYKQCLQK</sequence>
<dbReference type="Proteomes" id="UP000279307">
    <property type="component" value="Chromosome 2"/>
</dbReference>
<gene>
    <name evidence="1" type="ORF">DMN91_001963</name>
</gene>
<dbReference type="EMBL" id="QOIP01000002">
    <property type="protein sequence ID" value="RLU25803.1"/>
    <property type="molecule type" value="Genomic_DNA"/>
</dbReference>
<dbReference type="AlphaFoldDB" id="A0A3L8E002"/>
<protein>
    <recommendedName>
        <fullName evidence="2">Protein TsetseEP domain-containing protein</fullName>
    </recommendedName>
</protein>
<name>A0A3L8E002_OOCBI</name>
<accession>A0A3L8E002</accession>
<proteinExistence type="predicted"/>